<keyword evidence="4 7" id="KW-0378">Hydrolase</keyword>
<evidence type="ECO:0000256" key="7">
    <source>
        <dbReference type="RuleBase" id="RU003435"/>
    </source>
</evidence>
<comment type="cofactor">
    <cofactor evidence="7">
        <name>Zn(2+)</name>
        <dbReference type="ChEBI" id="CHEBI:29105"/>
    </cofactor>
    <text evidence="7">Binds 1 zinc ion.</text>
</comment>
<dbReference type="FunFam" id="3.40.390.10:FF:000009">
    <property type="entry name" value="Oligopeptidase A"/>
    <property type="match status" value="1"/>
</dbReference>
<accession>A0A4Y1WYG9</accession>
<evidence type="ECO:0000256" key="1">
    <source>
        <dbReference type="ARBA" id="ARBA00006040"/>
    </source>
</evidence>
<organism evidence="10 11">
    <name type="scientific">Alistipes dispar</name>
    <dbReference type="NCBI Taxonomy" id="2585119"/>
    <lineage>
        <taxon>Bacteria</taxon>
        <taxon>Pseudomonadati</taxon>
        <taxon>Bacteroidota</taxon>
        <taxon>Bacteroidia</taxon>
        <taxon>Bacteroidales</taxon>
        <taxon>Rikenellaceae</taxon>
        <taxon>Alistipes</taxon>
    </lineage>
</organism>
<feature type="compositionally biased region" description="Basic and acidic residues" evidence="8">
    <location>
        <begin position="749"/>
        <end position="770"/>
    </location>
</feature>
<keyword evidence="11" id="KW-1185">Reference proteome</keyword>
<evidence type="ECO:0000313" key="10">
    <source>
        <dbReference type="EMBL" id="BBL06000.1"/>
    </source>
</evidence>
<evidence type="ECO:0000256" key="3">
    <source>
        <dbReference type="ARBA" id="ARBA00022723"/>
    </source>
</evidence>
<dbReference type="InterPro" id="IPR034005">
    <property type="entry name" value="M3A_DCP"/>
</dbReference>
<dbReference type="GO" id="GO:0046872">
    <property type="term" value="F:metal ion binding"/>
    <property type="evidence" value="ECO:0007669"/>
    <property type="project" value="UniProtKB-UniRule"/>
</dbReference>
<dbReference type="CDD" id="cd06456">
    <property type="entry name" value="M3A_DCP"/>
    <property type="match status" value="1"/>
</dbReference>
<feature type="region of interest" description="Disordered" evidence="8">
    <location>
        <begin position="724"/>
        <end position="770"/>
    </location>
</feature>
<dbReference type="PANTHER" id="PTHR43660">
    <property type="entry name" value="DIPEPTIDYL CARBOXYPEPTIDASE"/>
    <property type="match status" value="1"/>
</dbReference>
<evidence type="ECO:0000256" key="4">
    <source>
        <dbReference type="ARBA" id="ARBA00022801"/>
    </source>
</evidence>
<comment type="similarity">
    <text evidence="1 7">Belongs to the peptidase M3 family.</text>
</comment>
<dbReference type="Pfam" id="PF01432">
    <property type="entry name" value="Peptidase_M3"/>
    <property type="match status" value="1"/>
</dbReference>
<keyword evidence="5 7" id="KW-0862">Zinc</keyword>
<keyword evidence="6 7" id="KW-0482">Metalloprotease</keyword>
<evidence type="ECO:0000313" key="11">
    <source>
        <dbReference type="Proteomes" id="UP000319374"/>
    </source>
</evidence>
<dbReference type="SUPFAM" id="SSF55486">
    <property type="entry name" value="Metalloproteases ('zincins'), catalytic domain"/>
    <property type="match status" value="1"/>
</dbReference>
<dbReference type="GO" id="GO:0004180">
    <property type="term" value="F:carboxypeptidase activity"/>
    <property type="evidence" value="ECO:0007669"/>
    <property type="project" value="UniProtKB-KW"/>
</dbReference>
<dbReference type="PANTHER" id="PTHR43660:SF1">
    <property type="entry name" value="DIPEPTIDYL CARBOXYPEPTIDASE"/>
    <property type="match status" value="1"/>
</dbReference>
<evidence type="ECO:0000256" key="6">
    <source>
        <dbReference type="ARBA" id="ARBA00023049"/>
    </source>
</evidence>
<dbReference type="GO" id="GO:0004222">
    <property type="term" value="F:metalloendopeptidase activity"/>
    <property type="evidence" value="ECO:0007669"/>
    <property type="project" value="InterPro"/>
</dbReference>
<dbReference type="Proteomes" id="UP000319374">
    <property type="component" value="Chromosome"/>
</dbReference>
<keyword evidence="2 7" id="KW-0645">Protease</keyword>
<dbReference type="AlphaFoldDB" id="A0A4Y1WYG9"/>
<name>A0A4Y1WYG9_9BACT</name>
<dbReference type="Gene3D" id="1.10.1370.40">
    <property type="match status" value="1"/>
</dbReference>
<proteinExistence type="inferred from homology"/>
<evidence type="ECO:0000256" key="5">
    <source>
        <dbReference type="ARBA" id="ARBA00022833"/>
    </source>
</evidence>
<gene>
    <name evidence="10" type="ORF">A5CPEGH6_06380</name>
</gene>
<reference evidence="11" key="1">
    <citation type="submission" date="2019-06" db="EMBL/GenBank/DDBJ databases">
        <title>Alistipes onderdonkii subsp. vulgaris subsp. nov., Alistipes dispar sp. nov. and Alistipes communis sp. nov., isolated from human faeces, and creation of Alistipes onderdonkii subsp. onderdonkii subsp. nov.</title>
        <authorList>
            <person name="Sakamoto M."/>
            <person name="Ikeyama N."/>
            <person name="Ogata Y."/>
            <person name="Suda W."/>
            <person name="Iino T."/>
            <person name="Hattori M."/>
            <person name="Ohkuma M."/>
        </authorList>
    </citation>
    <scope>NUCLEOTIDE SEQUENCE [LARGE SCALE GENOMIC DNA]</scope>
    <source>
        <strain evidence="11">5CPEGH6</strain>
    </source>
</reference>
<feature type="domain" description="Peptidase M3A/M3B catalytic" evidence="9">
    <location>
        <begin position="239"/>
        <end position="687"/>
    </location>
</feature>
<keyword evidence="3 7" id="KW-0479">Metal-binding</keyword>
<protein>
    <submittedName>
        <fullName evidence="10">Dipeptidyl carboxypeptidase II</fullName>
    </submittedName>
</protein>
<dbReference type="Gene3D" id="1.10.1370.10">
    <property type="entry name" value="Neurolysin, domain 3"/>
    <property type="match status" value="1"/>
</dbReference>
<dbReference type="InterPro" id="IPR024077">
    <property type="entry name" value="Neurolysin/TOP_dom2"/>
</dbReference>
<dbReference type="InterPro" id="IPR024079">
    <property type="entry name" value="MetalloPept_cat_dom_sf"/>
</dbReference>
<dbReference type="EMBL" id="AP019736">
    <property type="protein sequence ID" value="BBL06000.1"/>
    <property type="molecule type" value="Genomic_DNA"/>
</dbReference>
<dbReference type="KEGG" id="ada:A5CPEGH6_06380"/>
<dbReference type="GO" id="GO:0005829">
    <property type="term" value="C:cytosol"/>
    <property type="evidence" value="ECO:0007669"/>
    <property type="project" value="TreeGrafter"/>
</dbReference>
<evidence type="ECO:0000259" key="9">
    <source>
        <dbReference type="Pfam" id="PF01432"/>
    </source>
</evidence>
<dbReference type="InterPro" id="IPR045090">
    <property type="entry name" value="Pept_M3A_M3B"/>
</dbReference>
<dbReference type="Gene3D" id="3.40.390.10">
    <property type="entry name" value="Collagenase (Catalytic Domain)"/>
    <property type="match status" value="1"/>
</dbReference>
<sequence>MACVSCKSEKTEGENPFFSAWETPYGVPPFDKIRAEHFLPALERGMSLHDAEIDAIASNNDDPTFGNVIEAYDAAGGMLARTELVFGMLCAAENTPELQALQERAMPLLAAHYDRILLDERLFARVKELYDRRGALDLDDVQLRLLEKTYRRFVRAGALLDAGRKARLKEINGELALAAVKFGNNLLAENNRFEMELTADEMAGLPSDVQELAREKARERGKKKDTGIFTLHKPSLIPFLTYSSDRGLRERIYKAYLNRGNNGDEYDNKQLINDFIRLRTEKAHLLGYPSYAAYVVDDEMAGTTDAVYELLEGVWTPALERAKGELSELEELFRKDVPEGEFASWDWWYYAEKLRRQKYSLDEAMLRPYFSLENVRSGVFFLANRLYGITFRPVIVPVYHPDVTAYEVLDADETHLGVLYFDFFPREGKSQGAWCGNYVEQTYDAEGRRVAPVVSIVCNFTRPVGSSPSLLTLDEAETLFHEFGHALHFLFHDVKYRGLSEVEGDFVELPSQLMENWAFDPEVLRQYAVHYRTGDVIPQAMIDKIRRSELFNQGFMTTEQTAAALSDMDIHSVREYEPFDPVAFERQALTEKRGLIPQIEPRYRYPYFSHIFDGGYSAGYYFYTWAEVLDKDAFEAFRESGDLFDRRIAADFRRKVLARGGEQDGMSLYRAFRGKDPDKRAMLRSRGLWNGPDPADSLAAAESPAPVSGMVPAAAVPEHADAGTLSPAALSGKTPLKAAAVRTGAQPLRAEEAADKRADGAAESPRTVRE</sequence>
<evidence type="ECO:0000256" key="2">
    <source>
        <dbReference type="ARBA" id="ARBA00022670"/>
    </source>
</evidence>
<dbReference type="InterPro" id="IPR001567">
    <property type="entry name" value="Pept_M3A_M3B_dom"/>
</dbReference>
<dbReference type="GO" id="GO:0006508">
    <property type="term" value="P:proteolysis"/>
    <property type="evidence" value="ECO:0007669"/>
    <property type="project" value="UniProtKB-KW"/>
</dbReference>
<evidence type="ECO:0000256" key="8">
    <source>
        <dbReference type="SAM" id="MobiDB-lite"/>
    </source>
</evidence>
<keyword evidence="10" id="KW-0121">Carboxypeptidase</keyword>